<dbReference type="Pfam" id="PF17032">
    <property type="entry name" value="Zn_ribbon_15"/>
    <property type="match status" value="1"/>
</dbReference>
<accession>A0ABQ5MPF9</accession>
<reference evidence="2 3" key="1">
    <citation type="journal article" date="2023" name="Int. J. Syst. Evol. Microbiol.">
        <title>Arthrobacter mangrovi sp. nov., an actinobacterium isolated from the rhizosphere of a mangrove.</title>
        <authorList>
            <person name="Hamada M."/>
            <person name="Saitou S."/>
            <person name="Enomoto N."/>
            <person name="Nanri K."/>
            <person name="Hidaka K."/>
            <person name="Miura T."/>
            <person name="Tamura T."/>
        </authorList>
    </citation>
    <scope>NUCLEOTIDE SEQUENCE [LARGE SCALE GENOMIC DNA]</scope>
    <source>
        <strain evidence="2 3">NBRC 112813</strain>
    </source>
</reference>
<protein>
    <recommendedName>
        <fullName evidence="1">Zinc-ribbon 15 domain-containing protein</fullName>
    </recommendedName>
</protein>
<evidence type="ECO:0000313" key="3">
    <source>
        <dbReference type="Proteomes" id="UP001209654"/>
    </source>
</evidence>
<gene>
    <name evidence="2" type="ORF">AHIS1636_03240</name>
</gene>
<keyword evidence="3" id="KW-1185">Reference proteome</keyword>
<dbReference type="EMBL" id="BRVS01000001">
    <property type="protein sequence ID" value="GLB65885.1"/>
    <property type="molecule type" value="Genomic_DNA"/>
</dbReference>
<evidence type="ECO:0000259" key="1">
    <source>
        <dbReference type="Pfam" id="PF17032"/>
    </source>
</evidence>
<proteinExistence type="predicted"/>
<evidence type="ECO:0000313" key="2">
    <source>
        <dbReference type="EMBL" id="GLB65885.1"/>
    </source>
</evidence>
<comment type="caution">
    <text evidence="2">The sequence shown here is derived from an EMBL/GenBank/DDBJ whole genome shotgun (WGS) entry which is preliminary data.</text>
</comment>
<organism evidence="2 3">
    <name type="scientific">Arthrobacter mangrovi</name>
    <dbReference type="NCBI Taxonomy" id="2966350"/>
    <lineage>
        <taxon>Bacteria</taxon>
        <taxon>Bacillati</taxon>
        <taxon>Actinomycetota</taxon>
        <taxon>Actinomycetes</taxon>
        <taxon>Micrococcales</taxon>
        <taxon>Micrococcaceae</taxon>
        <taxon>Arthrobacter</taxon>
    </lineage>
</organism>
<dbReference type="Proteomes" id="UP001209654">
    <property type="component" value="Unassembled WGS sequence"/>
</dbReference>
<dbReference type="RefSeq" id="WP_264794048.1">
    <property type="nucleotide sequence ID" value="NZ_BRVS01000001.1"/>
</dbReference>
<sequence length="77" mass="8776">MFILFGFTRRPRVLTMRPGSCAYCGVYGPHRIIEEAGKFTVFFIPLFTTGRKYYSVCANCGGRTDMSRQQKDALLRA</sequence>
<name>A0ABQ5MPF9_9MICC</name>
<feature type="domain" description="Zinc-ribbon 15" evidence="1">
    <location>
        <begin position="20"/>
        <end position="67"/>
    </location>
</feature>
<dbReference type="InterPro" id="IPR031493">
    <property type="entry name" value="Zinc_ribbon_15"/>
</dbReference>